<evidence type="ECO:0000313" key="1">
    <source>
        <dbReference type="EMBL" id="CAH3186404.1"/>
    </source>
</evidence>
<evidence type="ECO:0008006" key="3">
    <source>
        <dbReference type="Google" id="ProtNLM"/>
    </source>
</evidence>
<comment type="caution">
    <text evidence="1">The sequence shown here is derived from an EMBL/GenBank/DDBJ whole genome shotgun (WGS) entry which is preliminary data.</text>
</comment>
<organism evidence="1 2">
    <name type="scientific">Porites evermanni</name>
    <dbReference type="NCBI Taxonomy" id="104178"/>
    <lineage>
        <taxon>Eukaryota</taxon>
        <taxon>Metazoa</taxon>
        <taxon>Cnidaria</taxon>
        <taxon>Anthozoa</taxon>
        <taxon>Hexacorallia</taxon>
        <taxon>Scleractinia</taxon>
        <taxon>Fungiina</taxon>
        <taxon>Poritidae</taxon>
        <taxon>Porites</taxon>
    </lineage>
</organism>
<keyword evidence="2" id="KW-1185">Reference proteome</keyword>
<proteinExistence type="predicted"/>
<dbReference type="PANTHER" id="PTHR31635">
    <property type="entry name" value="REVERSE TRANSCRIPTASE DOMAIN-CONTAINING PROTEIN-RELATED"/>
    <property type="match status" value="1"/>
</dbReference>
<dbReference type="PANTHER" id="PTHR31635:SF196">
    <property type="entry name" value="REVERSE TRANSCRIPTASE DOMAIN-CONTAINING PROTEIN-RELATED"/>
    <property type="match status" value="1"/>
</dbReference>
<feature type="non-terminal residue" evidence="1">
    <location>
        <position position="102"/>
    </location>
</feature>
<protein>
    <recommendedName>
        <fullName evidence="3">Reverse transcriptase</fullName>
    </recommendedName>
</protein>
<sequence>FDETLKTIKERLNCWNWRNLTVLGRIQIIKSFVIPVFMYRAGLVCSHKEIVKEVNKIIFNFIWKGKDKVKRSALISDVENGGLRAPHLESIIKAQRIMCCKK</sequence>
<dbReference type="Proteomes" id="UP001159427">
    <property type="component" value="Unassembled WGS sequence"/>
</dbReference>
<reference evidence="1 2" key="1">
    <citation type="submission" date="2022-05" db="EMBL/GenBank/DDBJ databases">
        <authorList>
            <consortium name="Genoscope - CEA"/>
            <person name="William W."/>
        </authorList>
    </citation>
    <scope>NUCLEOTIDE SEQUENCE [LARGE SCALE GENOMIC DNA]</scope>
</reference>
<name>A0ABN8S659_9CNID</name>
<dbReference type="EMBL" id="CALNXI010002332">
    <property type="protein sequence ID" value="CAH3186404.1"/>
    <property type="molecule type" value="Genomic_DNA"/>
</dbReference>
<accession>A0ABN8S659</accession>
<feature type="non-terminal residue" evidence="1">
    <location>
        <position position="1"/>
    </location>
</feature>
<evidence type="ECO:0000313" key="2">
    <source>
        <dbReference type="Proteomes" id="UP001159427"/>
    </source>
</evidence>
<gene>
    <name evidence="1" type="ORF">PEVE_00016858</name>
</gene>